<keyword evidence="6" id="KW-0460">Magnesium</keyword>
<dbReference type="AlphaFoldDB" id="A0A9P7BGX4"/>
<feature type="domain" description="Topoisomerase 6 subunit A/Spo11 TOPRIM" evidence="12">
    <location>
        <begin position="149"/>
        <end position="293"/>
    </location>
</feature>
<dbReference type="InterPro" id="IPR034136">
    <property type="entry name" value="TOPRIM_Topo6A/Spo11"/>
</dbReference>
<organism evidence="13 14">
    <name type="scientific">Pichia californica</name>
    <dbReference type="NCBI Taxonomy" id="460514"/>
    <lineage>
        <taxon>Eukaryota</taxon>
        <taxon>Fungi</taxon>
        <taxon>Dikarya</taxon>
        <taxon>Ascomycota</taxon>
        <taxon>Saccharomycotina</taxon>
        <taxon>Pichiomycetes</taxon>
        <taxon>Pichiales</taxon>
        <taxon>Pichiaceae</taxon>
        <taxon>Pichia</taxon>
    </lineage>
</organism>
<dbReference type="PROSITE" id="PS52041">
    <property type="entry name" value="TOPO_IIB"/>
    <property type="match status" value="1"/>
</dbReference>
<evidence type="ECO:0000256" key="1">
    <source>
        <dbReference type="ARBA" id="ARBA00000185"/>
    </source>
</evidence>
<dbReference type="Gene3D" id="3.40.1360.10">
    <property type="match status" value="1"/>
</dbReference>
<dbReference type="EMBL" id="PUHW01000121">
    <property type="protein sequence ID" value="KAG0688803.1"/>
    <property type="molecule type" value="Genomic_DNA"/>
</dbReference>
<dbReference type="EC" id="5.6.2.2" evidence="4"/>
<dbReference type="InterPro" id="IPR036078">
    <property type="entry name" value="Spo11/TopoVI_A_sf"/>
</dbReference>
<evidence type="ECO:0000256" key="6">
    <source>
        <dbReference type="ARBA" id="ARBA00022842"/>
    </source>
</evidence>
<gene>
    <name evidence="13" type="ORF">C6P40_000507</name>
</gene>
<dbReference type="GO" id="GO:0003677">
    <property type="term" value="F:DNA binding"/>
    <property type="evidence" value="ECO:0007669"/>
    <property type="project" value="UniProtKB-UniRule"/>
</dbReference>
<comment type="similarity">
    <text evidence="3 10">Belongs to the TOP6A family.</text>
</comment>
<dbReference type="SUPFAM" id="SSF56726">
    <property type="entry name" value="DNA topoisomerase IV, alpha subunit"/>
    <property type="match status" value="1"/>
</dbReference>
<comment type="catalytic activity">
    <reaction evidence="1 10">
        <text>ATP-dependent breakage, passage and rejoining of double-stranded DNA.</text>
        <dbReference type="EC" id="5.6.2.2"/>
    </reaction>
</comment>
<dbReference type="InterPro" id="IPR002815">
    <property type="entry name" value="Spo11/TopoVI_A"/>
</dbReference>
<evidence type="ECO:0000256" key="8">
    <source>
        <dbReference type="ARBA" id="ARBA00023125"/>
    </source>
</evidence>
<dbReference type="GO" id="GO:0046872">
    <property type="term" value="F:metal ion binding"/>
    <property type="evidence" value="ECO:0007669"/>
    <property type="project" value="UniProtKB-KW"/>
</dbReference>
<evidence type="ECO:0000256" key="2">
    <source>
        <dbReference type="ARBA" id="ARBA00001946"/>
    </source>
</evidence>
<evidence type="ECO:0000256" key="9">
    <source>
        <dbReference type="ARBA" id="ARBA00023235"/>
    </source>
</evidence>
<accession>A0A9P7BGX4</accession>
<comment type="caution">
    <text evidence="13">The sequence shown here is derived from an EMBL/GenBank/DDBJ whole genome shotgun (WGS) entry which is preliminary data.</text>
</comment>
<dbReference type="PRINTS" id="PR01550">
    <property type="entry name" value="TOP6AFAMILY"/>
</dbReference>
<keyword evidence="9 10" id="KW-0413">Isomerase</keyword>
<proteinExistence type="inferred from homology"/>
<dbReference type="PANTHER" id="PTHR10848:SF0">
    <property type="entry name" value="MEIOTIC RECOMBINATION PROTEIN SPO11"/>
    <property type="match status" value="1"/>
</dbReference>
<evidence type="ECO:0000256" key="4">
    <source>
        <dbReference type="ARBA" id="ARBA00012895"/>
    </source>
</evidence>
<dbReference type="GO" id="GO:0042138">
    <property type="term" value="P:meiotic DNA double-strand break formation"/>
    <property type="evidence" value="ECO:0007669"/>
    <property type="project" value="TreeGrafter"/>
</dbReference>
<feature type="active site" description="O-(5'-phospho-DNA)-tyrosine intermediate" evidence="10">
    <location>
        <position position="67"/>
    </location>
</feature>
<comment type="cofactor">
    <cofactor evidence="2">
        <name>Mg(2+)</name>
        <dbReference type="ChEBI" id="CHEBI:18420"/>
    </cofactor>
</comment>
<evidence type="ECO:0000256" key="3">
    <source>
        <dbReference type="ARBA" id="ARBA00006559"/>
    </source>
</evidence>
<evidence type="ECO:0000259" key="12">
    <source>
        <dbReference type="Pfam" id="PF21180"/>
    </source>
</evidence>
<dbReference type="Pfam" id="PF04406">
    <property type="entry name" value="TP6A_N"/>
    <property type="match status" value="1"/>
</dbReference>
<evidence type="ECO:0000259" key="11">
    <source>
        <dbReference type="Pfam" id="PF04406"/>
    </source>
</evidence>
<dbReference type="PANTHER" id="PTHR10848">
    <property type="entry name" value="MEIOTIC RECOMBINATION PROTEIN SPO11"/>
    <property type="match status" value="1"/>
</dbReference>
<dbReference type="InterPro" id="IPR036388">
    <property type="entry name" value="WH-like_DNA-bd_sf"/>
</dbReference>
<dbReference type="GO" id="GO:0003918">
    <property type="term" value="F:DNA topoisomerase type II (double strand cut, ATP-hydrolyzing) activity"/>
    <property type="evidence" value="ECO:0007669"/>
    <property type="project" value="UniProtKB-UniRule"/>
</dbReference>
<name>A0A9P7BGX4_9ASCO</name>
<evidence type="ECO:0000256" key="10">
    <source>
        <dbReference type="PROSITE-ProRule" id="PRU01385"/>
    </source>
</evidence>
<dbReference type="Pfam" id="PF21180">
    <property type="entry name" value="TOP6A-Spo11_Toprim"/>
    <property type="match status" value="1"/>
</dbReference>
<dbReference type="GO" id="GO:0007131">
    <property type="term" value="P:reciprocal meiotic recombination"/>
    <property type="evidence" value="ECO:0007669"/>
    <property type="project" value="TreeGrafter"/>
</dbReference>
<evidence type="ECO:0000313" key="14">
    <source>
        <dbReference type="Proteomes" id="UP000697127"/>
    </source>
</evidence>
<dbReference type="Gene3D" id="1.10.10.10">
    <property type="entry name" value="Winged helix-like DNA-binding domain superfamily/Winged helix DNA-binding domain"/>
    <property type="match status" value="1"/>
</dbReference>
<dbReference type="GO" id="GO:0005524">
    <property type="term" value="F:ATP binding"/>
    <property type="evidence" value="ECO:0007669"/>
    <property type="project" value="InterPro"/>
</dbReference>
<evidence type="ECO:0000256" key="7">
    <source>
        <dbReference type="ARBA" id="ARBA00023029"/>
    </source>
</evidence>
<evidence type="ECO:0000313" key="13">
    <source>
        <dbReference type="EMBL" id="KAG0688803.1"/>
    </source>
</evidence>
<keyword evidence="7 10" id="KW-0799">Topoisomerase</keyword>
<dbReference type="Proteomes" id="UP000697127">
    <property type="component" value="Unassembled WGS sequence"/>
</dbReference>
<dbReference type="GO" id="GO:0000228">
    <property type="term" value="C:nuclear chromosome"/>
    <property type="evidence" value="ECO:0007669"/>
    <property type="project" value="TreeGrafter"/>
</dbReference>
<feature type="domain" description="Spo11/DNA topoisomerase VI subunit A N-terminal" evidence="11">
    <location>
        <begin position="39"/>
        <end position="94"/>
    </location>
</feature>
<dbReference type="GO" id="GO:0000706">
    <property type="term" value="P:meiotic DNA double-strand break processing"/>
    <property type="evidence" value="ECO:0007669"/>
    <property type="project" value="TreeGrafter"/>
</dbReference>
<keyword evidence="8 10" id="KW-0238">DNA-binding</keyword>
<reference evidence="13" key="1">
    <citation type="submission" date="2020-11" db="EMBL/GenBank/DDBJ databases">
        <title>Kefir isolates.</title>
        <authorList>
            <person name="Marcisauskas S."/>
            <person name="Kim Y."/>
            <person name="Blasche S."/>
        </authorList>
    </citation>
    <scope>NUCLEOTIDE SEQUENCE</scope>
    <source>
        <strain evidence="13">Olga-1</strain>
    </source>
</reference>
<protein>
    <recommendedName>
        <fullName evidence="4">DNA topoisomerase (ATP-hydrolyzing)</fullName>
        <ecNumber evidence="4">5.6.2.2</ecNumber>
    </recommendedName>
</protein>
<dbReference type="InterPro" id="IPR013049">
    <property type="entry name" value="Spo11/TopoVI_A_N"/>
</dbReference>
<sequence length="303" mass="35073">MENGLKYGDSITLKLNSTNKQKFTTILKFPTLNPSKNEKFVIYFRVLKLIYIQLQLNKSISKRQLYYMDVKLFKRQSNVDNCIDALSNSFGLPLINLKLHASQKGLIFANLTIDSFNLSKIQGSCLIPNIISLYPPIIKFENNEIPNSIIILEKDAILSAIIDKEKNSIIKSFNKSIIITGRGFPDRMTKDFVKLLCQKYNSTPVYGYFDTDIYGLMIAIEYKSKLSYSCSPNLQIKGALLFPNKRKIDYIPLTDKDTQMISSQLKNSPFKKFESVKFQFKEIQRSMFLYVKRELQIDDIYNH</sequence>
<keyword evidence="5" id="KW-0479">Metal-binding</keyword>
<evidence type="ECO:0000256" key="5">
    <source>
        <dbReference type="ARBA" id="ARBA00022723"/>
    </source>
</evidence>
<keyword evidence="14" id="KW-1185">Reference proteome</keyword>